<dbReference type="Proteomes" id="UP000298225">
    <property type="component" value="Unassembled WGS sequence"/>
</dbReference>
<dbReference type="InterPro" id="IPR036388">
    <property type="entry name" value="WH-like_DNA-bd_sf"/>
</dbReference>
<dbReference type="PANTHER" id="PTHR33204">
    <property type="entry name" value="TRANSCRIPTIONAL REGULATOR, MARR FAMILY"/>
    <property type="match status" value="1"/>
</dbReference>
<keyword evidence="1" id="KW-0805">Transcription regulation</keyword>
<dbReference type="AlphaFoldDB" id="A0A4Y9LBZ8"/>
<dbReference type="EMBL" id="SPQU01000003">
    <property type="protein sequence ID" value="TFV41031.1"/>
    <property type="molecule type" value="Genomic_DNA"/>
</dbReference>
<dbReference type="SUPFAM" id="SSF46785">
    <property type="entry name" value="Winged helix' DNA-binding domain"/>
    <property type="match status" value="1"/>
</dbReference>
<accession>A0A4Y9LBZ8</accession>
<dbReference type="PROSITE" id="PS51118">
    <property type="entry name" value="HTH_HXLR"/>
    <property type="match status" value="1"/>
</dbReference>
<comment type="caution">
    <text evidence="5">The sequence shown here is derived from an EMBL/GenBank/DDBJ whole genome shotgun (WGS) entry which is preliminary data.</text>
</comment>
<dbReference type="OrthoDB" id="9782219at2"/>
<evidence type="ECO:0000256" key="1">
    <source>
        <dbReference type="ARBA" id="ARBA00023015"/>
    </source>
</evidence>
<reference evidence="5 6" key="1">
    <citation type="submission" date="2019-03" db="EMBL/GenBank/DDBJ databases">
        <title>Bradyrhizobium strains diversity isolated from Chamaecrista fasciculata.</title>
        <authorList>
            <person name="Urquiaga M.C.O."/>
            <person name="Hungria M."/>
            <person name="Delamuta J.R.M."/>
        </authorList>
    </citation>
    <scope>NUCLEOTIDE SEQUENCE [LARGE SCALE GENOMIC DNA]</scope>
    <source>
        <strain evidence="5 6">CNPSo 3424</strain>
    </source>
</reference>
<dbReference type="Gene3D" id="1.10.10.10">
    <property type="entry name" value="Winged helix-like DNA-binding domain superfamily/Winged helix DNA-binding domain"/>
    <property type="match status" value="1"/>
</dbReference>
<gene>
    <name evidence="5" type="ORF">E4K66_09410</name>
</gene>
<proteinExistence type="predicted"/>
<dbReference type="PANTHER" id="PTHR33204:SF18">
    <property type="entry name" value="TRANSCRIPTIONAL REGULATORY PROTEIN"/>
    <property type="match status" value="1"/>
</dbReference>
<dbReference type="Pfam" id="PF01638">
    <property type="entry name" value="HxlR"/>
    <property type="match status" value="1"/>
</dbReference>
<keyword evidence="6" id="KW-1185">Reference proteome</keyword>
<evidence type="ECO:0000313" key="5">
    <source>
        <dbReference type="EMBL" id="TFV41031.1"/>
    </source>
</evidence>
<evidence type="ECO:0000256" key="3">
    <source>
        <dbReference type="ARBA" id="ARBA00023163"/>
    </source>
</evidence>
<evidence type="ECO:0000259" key="4">
    <source>
        <dbReference type="PROSITE" id="PS51118"/>
    </source>
</evidence>
<organism evidence="5 6">
    <name type="scientific">Bradyrhizobium frederickii</name>
    <dbReference type="NCBI Taxonomy" id="2560054"/>
    <lineage>
        <taxon>Bacteria</taxon>
        <taxon>Pseudomonadati</taxon>
        <taxon>Pseudomonadota</taxon>
        <taxon>Alphaproteobacteria</taxon>
        <taxon>Hyphomicrobiales</taxon>
        <taxon>Nitrobacteraceae</taxon>
        <taxon>Bradyrhizobium</taxon>
    </lineage>
</organism>
<protein>
    <submittedName>
        <fullName evidence="5">Transcriptional regulator</fullName>
    </submittedName>
</protein>
<evidence type="ECO:0000313" key="6">
    <source>
        <dbReference type="Proteomes" id="UP000298225"/>
    </source>
</evidence>
<dbReference type="InterPro" id="IPR036390">
    <property type="entry name" value="WH_DNA-bd_sf"/>
</dbReference>
<dbReference type="InterPro" id="IPR002577">
    <property type="entry name" value="HTH_HxlR"/>
</dbReference>
<dbReference type="RefSeq" id="WP_135168774.1">
    <property type="nucleotide sequence ID" value="NZ_SPQU01000003.1"/>
</dbReference>
<dbReference type="GO" id="GO:0003677">
    <property type="term" value="F:DNA binding"/>
    <property type="evidence" value="ECO:0007669"/>
    <property type="project" value="UniProtKB-KW"/>
</dbReference>
<evidence type="ECO:0000256" key="2">
    <source>
        <dbReference type="ARBA" id="ARBA00023125"/>
    </source>
</evidence>
<sequence>MARKSLDVTCPVARTLDIVGARWTLLIIRDLLPGTMRFQDLQERLPHMAPNVLSDRLKILEEHGLVRREFYSDHPPRAAYSLTDPGRELGVIVLALGRWGLRHLGGKLSPGLQHDECLRHLQKASEALIRRPVQRVKSAGKSAAKTARGARN</sequence>
<feature type="domain" description="HTH hxlR-type" evidence="4">
    <location>
        <begin position="10"/>
        <end position="108"/>
    </location>
</feature>
<keyword evidence="2" id="KW-0238">DNA-binding</keyword>
<keyword evidence="3" id="KW-0804">Transcription</keyword>
<name>A0A4Y9LBZ8_9BRAD</name>